<accession>Q5QN36</accession>
<dbReference type="AlphaFoldDB" id="Q5QN36"/>
<dbReference type="Proteomes" id="UP000817658">
    <property type="component" value="Chromosome 1"/>
</dbReference>
<feature type="compositionally biased region" description="Basic and acidic residues" evidence="1">
    <location>
        <begin position="114"/>
        <end position="138"/>
    </location>
</feature>
<proteinExistence type="predicted"/>
<feature type="region of interest" description="Disordered" evidence="1">
    <location>
        <begin position="101"/>
        <end position="138"/>
    </location>
</feature>
<feature type="region of interest" description="Disordered" evidence="1">
    <location>
        <begin position="54"/>
        <end position="77"/>
    </location>
</feature>
<evidence type="ECO:0000256" key="1">
    <source>
        <dbReference type="SAM" id="MobiDB-lite"/>
    </source>
</evidence>
<evidence type="ECO:0000313" key="2">
    <source>
        <dbReference type="EMBL" id="BAD73172.1"/>
    </source>
</evidence>
<protein>
    <submittedName>
        <fullName evidence="2">Uncharacterized protein</fullName>
    </submittedName>
</protein>
<name>Q5QN36_ORYSJ</name>
<reference evidence="2" key="1">
    <citation type="journal article" date="2002" name="Nature">
        <title>The genome sequence and structure of rice chromosome 1.</title>
        <authorList>
            <person name="Sasaki T."/>
            <person name="Matsumoto T."/>
            <person name="Yamamoto K."/>
            <person name="Sakata K."/>
            <person name="Baba T."/>
            <person name="Katayose Y."/>
            <person name="Wu J."/>
            <person name="Niimura Y."/>
            <person name="Cheng Z."/>
            <person name="Nagamura Y."/>
            <person name="Antonio B.A."/>
            <person name="Kanamori H."/>
            <person name="Hosokawa S."/>
            <person name="Masukawa M."/>
            <person name="Arikawa K."/>
            <person name="Chiden Y."/>
            <person name="Hayashi M."/>
            <person name="Okamoto M."/>
            <person name="Ando T."/>
            <person name="Aoki H."/>
            <person name="Arita K."/>
            <person name="Hamada M."/>
            <person name="Harada C."/>
            <person name="Hijishita S."/>
            <person name="Honda M."/>
            <person name="Ichikawa Y."/>
            <person name="Idonuma A."/>
            <person name="Iijima M."/>
            <person name="Ikeda M."/>
            <person name="Ikeno M."/>
            <person name="Itoh S."/>
            <person name="Itoh T."/>
            <person name="Itoh Y."/>
            <person name="Itoh Y."/>
            <person name="Iwabuchi A."/>
            <person name="Kamiya K."/>
            <person name="Karasawa W."/>
            <person name="Katagiri S."/>
            <person name="Kikuta A."/>
            <person name="Kobayashi N."/>
            <person name="Kono I."/>
            <person name="Machita K."/>
            <person name="Maehara T."/>
            <person name="Mizuno H."/>
            <person name="Mizubayashi T."/>
            <person name="Mukai Y."/>
            <person name="Nagasaki H."/>
            <person name="Nakashima M."/>
            <person name="Nakama Y."/>
            <person name="Nakamichi Y."/>
            <person name="Nakamura M."/>
            <person name="Namiki N."/>
            <person name="Negishi M."/>
            <person name="Ohta I."/>
            <person name="Ono N."/>
            <person name="Saji S."/>
            <person name="Sakai K."/>
            <person name="Shibata M."/>
            <person name="Shimokawa T."/>
            <person name="Shomura A."/>
            <person name="Song J."/>
            <person name="Takazaki Y."/>
            <person name="Terasawa K."/>
            <person name="Tsuji K."/>
            <person name="Waki K."/>
            <person name="Yamagata H."/>
            <person name="Yamane H."/>
            <person name="Yoshiki S."/>
            <person name="Yoshihara R."/>
            <person name="Yukawa K."/>
            <person name="Zhong H."/>
            <person name="Iwama H."/>
            <person name="Endo T."/>
            <person name="Ito H."/>
            <person name="Hahn J.H."/>
            <person name="Kim H.I."/>
            <person name="Eun M.Y."/>
            <person name="Yano M."/>
            <person name="Jiang J."/>
            <person name="Gojobori T."/>
        </authorList>
    </citation>
    <scope>NUCLEOTIDE SEQUENCE [LARGE SCALE GENOMIC DNA]</scope>
</reference>
<gene>
    <name evidence="2" type="primary">P0489A05.18</name>
</gene>
<organism evidence="2">
    <name type="scientific">Oryza sativa subsp. japonica</name>
    <name type="common">Rice</name>
    <dbReference type="NCBI Taxonomy" id="39947"/>
    <lineage>
        <taxon>Eukaryota</taxon>
        <taxon>Viridiplantae</taxon>
        <taxon>Streptophyta</taxon>
        <taxon>Embryophyta</taxon>
        <taxon>Tracheophyta</taxon>
        <taxon>Spermatophyta</taxon>
        <taxon>Magnoliopsida</taxon>
        <taxon>Liliopsida</taxon>
        <taxon>Poales</taxon>
        <taxon>Poaceae</taxon>
        <taxon>BOP clade</taxon>
        <taxon>Oryzoideae</taxon>
        <taxon>Oryzeae</taxon>
        <taxon>Oryzinae</taxon>
        <taxon>Oryza</taxon>
        <taxon>Oryza sativa</taxon>
    </lineage>
</organism>
<dbReference type="EMBL" id="AP003105">
    <property type="protein sequence ID" value="BAD73172.1"/>
    <property type="molecule type" value="Genomic_DNA"/>
</dbReference>
<sequence>MVASRDGGGDGFELVSAHGRYGSCKRRTRLGVLIDARGEPAAVVAAAYSPLDLAEGRAPPLPPLPSDLAEGRSPLLPPVSQATCRRRLPSYRIWRRGGRGRHCHLHQPAAGSAGEREESETREKGEREKRERVATSEC</sequence>